<sequence length="105" mass="11642">MPLGSSGIPQETMGFGSQSLISRDFRQFVINLTSRHLLKGPDVAPVSTKWSQVVVVTLKLKGVRRMSIAIIDGSEVHARLHYQGHEIRKGDQLPKAFIQTRCAIC</sequence>
<dbReference type="EMBL" id="ML170186">
    <property type="protein sequence ID" value="TDL20656.1"/>
    <property type="molecule type" value="Genomic_DNA"/>
</dbReference>
<proteinExistence type="predicted"/>
<reference evidence="1 2" key="1">
    <citation type="submission" date="2018-06" db="EMBL/GenBank/DDBJ databases">
        <title>A transcriptomic atlas of mushroom development highlights an independent origin of complex multicellularity.</title>
        <authorList>
            <consortium name="DOE Joint Genome Institute"/>
            <person name="Krizsan K."/>
            <person name="Almasi E."/>
            <person name="Merenyi Z."/>
            <person name="Sahu N."/>
            <person name="Viragh M."/>
            <person name="Koszo T."/>
            <person name="Mondo S."/>
            <person name="Kiss B."/>
            <person name="Balint B."/>
            <person name="Kues U."/>
            <person name="Barry K."/>
            <person name="Hegedus J.C."/>
            <person name="Henrissat B."/>
            <person name="Johnson J."/>
            <person name="Lipzen A."/>
            <person name="Ohm R."/>
            <person name="Nagy I."/>
            <person name="Pangilinan J."/>
            <person name="Yan J."/>
            <person name="Xiong Y."/>
            <person name="Grigoriev I.V."/>
            <person name="Hibbett D.S."/>
            <person name="Nagy L.G."/>
        </authorList>
    </citation>
    <scope>NUCLEOTIDE SEQUENCE [LARGE SCALE GENOMIC DNA]</scope>
    <source>
        <strain evidence="1 2">SZMC22713</strain>
    </source>
</reference>
<accession>A0A4Y7Q045</accession>
<evidence type="ECO:0000313" key="2">
    <source>
        <dbReference type="Proteomes" id="UP000294933"/>
    </source>
</evidence>
<organism evidence="1 2">
    <name type="scientific">Rickenella mellea</name>
    <dbReference type="NCBI Taxonomy" id="50990"/>
    <lineage>
        <taxon>Eukaryota</taxon>
        <taxon>Fungi</taxon>
        <taxon>Dikarya</taxon>
        <taxon>Basidiomycota</taxon>
        <taxon>Agaricomycotina</taxon>
        <taxon>Agaricomycetes</taxon>
        <taxon>Hymenochaetales</taxon>
        <taxon>Rickenellaceae</taxon>
        <taxon>Rickenella</taxon>
    </lineage>
</organism>
<dbReference type="VEuPathDB" id="FungiDB:BD410DRAFT_362335"/>
<keyword evidence="2" id="KW-1185">Reference proteome</keyword>
<name>A0A4Y7Q045_9AGAM</name>
<dbReference type="AlphaFoldDB" id="A0A4Y7Q045"/>
<evidence type="ECO:0000313" key="1">
    <source>
        <dbReference type="EMBL" id="TDL20656.1"/>
    </source>
</evidence>
<gene>
    <name evidence="1" type="ORF">BD410DRAFT_362335</name>
</gene>
<dbReference type="Proteomes" id="UP000294933">
    <property type="component" value="Unassembled WGS sequence"/>
</dbReference>
<protein>
    <submittedName>
        <fullName evidence="1">Uncharacterized protein</fullName>
    </submittedName>
</protein>